<dbReference type="EMBL" id="SIPS01000001">
    <property type="protein sequence ID" value="TAW30263.1"/>
    <property type="molecule type" value="Genomic_DNA"/>
</dbReference>
<evidence type="ECO:0000256" key="1">
    <source>
        <dbReference type="SAM" id="MobiDB-lite"/>
    </source>
</evidence>
<protein>
    <submittedName>
        <fullName evidence="2">Multidrug transporter</fullName>
    </submittedName>
</protein>
<organism evidence="2 3">
    <name type="scientific">Rhizobium leguminosarum</name>
    <dbReference type="NCBI Taxonomy" id="384"/>
    <lineage>
        <taxon>Bacteria</taxon>
        <taxon>Pseudomonadati</taxon>
        <taxon>Pseudomonadota</taxon>
        <taxon>Alphaproteobacteria</taxon>
        <taxon>Hyphomicrobiales</taxon>
        <taxon>Rhizobiaceae</taxon>
        <taxon>Rhizobium/Agrobacterium group</taxon>
        <taxon>Rhizobium</taxon>
    </lineage>
</organism>
<accession>A0ABD7PS98</accession>
<feature type="compositionally biased region" description="Basic and acidic residues" evidence="1">
    <location>
        <begin position="12"/>
        <end position="33"/>
    </location>
</feature>
<reference evidence="2 3" key="1">
    <citation type="submission" date="2019-02" db="EMBL/GenBank/DDBJ databases">
        <title>The genomic architecture of introgression among sibling species of bacteria.</title>
        <authorList>
            <person name="Cavassim M.I.A."/>
            <person name="Moeskjaer S."/>
            <person name="Moslemi C."/>
            <person name="Fields B."/>
            <person name="Bachmann A."/>
            <person name="Vilhjalmsson B."/>
            <person name="Schierup M.H."/>
            <person name="Young J.P.W."/>
            <person name="Andersen S.U."/>
        </authorList>
    </citation>
    <scope>NUCLEOTIDE SEQUENCE [LARGE SCALE GENOMIC DNA]</scope>
    <source>
        <strain evidence="2 3">SM151B</strain>
    </source>
</reference>
<feature type="compositionally biased region" description="Pro residues" evidence="1">
    <location>
        <begin position="43"/>
        <end position="52"/>
    </location>
</feature>
<evidence type="ECO:0000313" key="2">
    <source>
        <dbReference type="EMBL" id="TAW30263.1"/>
    </source>
</evidence>
<dbReference type="AlphaFoldDB" id="A0ABD7PS98"/>
<name>A0ABD7PS98_RHILE</name>
<feature type="region of interest" description="Disordered" evidence="1">
    <location>
        <begin position="1"/>
        <end position="52"/>
    </location>
</feature>
<evidence type="ECO:0000313" key="3">
    <source>
        <dbReference type="Proteomes" id="UP000292036"/>
    </source>
</evidence>
<comment type="caution">
    <text evidence="2">The sequence shown here is derived from an EMBL/GenBank/DDBJ whole genome shotgun (WGS) entry which is preliminary data.</text>
</comment>
<dbReference type="Proteomes" id="UP000292036">
    <property type="component" value="Unassembled WGS sequence"/>
</dbReference>
<gene>
    <name evidence="2" type="ORF">ELI19_12485</name>
</gene>
<proteinExistence type="predicted"/>
<sequence>MVKKPSGGSSGGKDHRSAETGRYVTEKYSDKHPKTTVSESRPKPTPPGKKGK</sequence>